<dbReference type="PANTHER" id="PTHR28243">
    <property type="entry name" value="AGL049CP"/>
    <property type="match status" value="1"/>
</dbReference>
<accession>A0A844XRN1</accession>
<feature type="compositionally biased region" description="Basic and acidic residues" evidence="1">
    <location>
        <begin position="109"/>
        <end position="118"/>
    </location>
</feature>
<evidence type="ECO:0000256" key="1">
    <source>
        <dbReference type="SAM" id="MobiDB-lite"/>
    </source>
</evidence>
<feature type="region of interest" description="Disordered" evidence="1">
    <location>
        <begin position="93"/>
        <end position="120"/>
    </location>
</feature>
<dbReference type="InterPro" id="IPR024624">
    <property type="entry name" value="Pyridox_Oxase_Alr4036_FMN-bd"/>
</dbReference>
<dbReference type="Proteomes" id="UP000448199">
    <property type="component" value="Unassembled WGS sequence"/>
</dbReference>
<comment type="caution">
    <text evidence="3">The sequence shown here is derived from an EMBL/GenBank/DDBJ whole genome shotgun (WGS) entry which is preliminary data.</text>
</comment>
<feature type="domain" description="Pyridoxamine 5'-phosphate oxidase Alr4036 family FMN-binding" evidence="2">
    <location>
        <begin position="12"/>
        <end position="70"/>
    </location>
</feature>
<evidence type="ECO:0000313" key="4">
    <source>
        <dbReference type="Proteomes" id="UP000448199"/>
    </source>
</evidence>
<proteinExistence type="predicted"/>
<dbReference type="PANTHER" id="PTHR28243:SF1">
    <property type="entry name" value="PYRIDOXAMINE 5'-PHOSPHATE OXIDASE ALR4036 FAMILY FMN-BINDING DOMAIN-CONTAINING PROTEIN"/>
    <property type="match status" value="1"/>
</dbReference>
<dbReference type="OrthoDB" id="5120525at2"/>
<dbReference type="Pfam" id="PF12766">
    <property type="entry name" value="Pyridox_oxase_2"/>
    <property type="match status" value="1"/>
</dbReference>
<reference evidence="3 4" key="1">
    <citation type="submission" date="2019-12" db="EMBL/GenBank/DDBJ databases">
        <title>Genomic-based taxomic classification of the family Erythrobacteraceae.</title>
        <authorList>
            <person name="Xu L."/>
        </authorList>
    </citation>
    <scope>NUCLEOTIDE SEQUENCE [LARGE SCALE GENOMIC DNA]</scope>
    <source>
        <strain evidence="3 4">DSM 17792</strain>
    </source>
</reference>
<organism evidence="3 4">
    <name type="scientific">Qipengyuania vulgaris</name>
    <dbReference type="NCBI Taxonomy" id="291985"/>
    <lineage>
        <taxon>Bacteria</taxon>
        <taxon>Pseudomonadati</taxon>
        <taxon>Pseudomonadota</taxon>
        <taxon>Alphaproteobacteria</taxon>
        <taxon>Sphingomonadales</taxon>
        <taxon>Erythrobacteraceae</taxon>
        <taxon>Qipengyuania</taxon>
    </lineage>
</organism>
<keyword evidence="4" id="KW-1185">Reference proteome</keyword>
<dbReference type="SUPFAM" id="SSF50475">
    <property type="entry name" value="FMN-binding split barrel"/>
    <property type="match status" value="1"/>
</dbReference>
<dbReference type="InterPro" id="IPR012349">
    <property type="entry name" value="Split_barrel_FMN-bd"/>
</dbReference>
<gene>
    <name evidence="3" type="ORF">GRI69_05370</name>
</gene>
<dbReference type="EMBL" id="WTYC01000002">
    <property type="protein sequence ID" value="MXO47678.1"/>
    <property type="molecule type" value="Genomic_DNA"/>
</dbReference>
<name>A0A844XRN1_9SPHN</name>
<dbReference type="GO" id="GO:0010181">
    <property type="term" value="F:FMN binding"/>
    <property type="evidence" value="ECO:0007669"/>
    <property type="project" value="InterPro"/>
</dbReference>
<dbReference type="AlphaFoldDB" id="A0A844XRN1"/>
<dbReference type="Gene3D" id="2.30.110.10">
    <property type="entry name" value="Electron Transport, Fmn-binding Protein, Chain A"/>
    <property type="match status" value="1"/>
</dbReference>
<evidence type="ECO:0000259" key="2">
    <source>
        <dbReference type="Pfam" id="PF12766"/>
    </source>
</evidence>
<evidence type="ECO:0000313" key="3">
    <source>
        <dbReference type="EMBL" id="MXO47678.1"/>
    </source>
</evidence>
<sequence>MHTPVVATADADARVMVLREFNPENWTLRFHTDARSPKVAVIGNGAPVAVLFYDQTEKVQLRCRGLARIVCDAAIADKAWQESDTFARRCYLGAPPGEERDEPSSGLPKDVEGRRPSEEQLAPARENFAVMLVTIETMDWYRLSSDGHKRAIFTRGKGQWVTP</sequence>
<protein>
    <submittedName>
        <fullName evidence="3">Flavin-binding protein</fullName>
    </submittedName>
</protein>